<name>A0AA90SD78_9GAMM</name>
<dbReference type="Gene3D" id="3.80.10.10">
    <property type="entry name" value="Ribonuclease Inhibitor"/>
    <property type="match status" value="1"/>
</dbReference>
<dbReference type="PROSITE" id="PS51450">
    <property type="entry name" value="LRR"/>
    <property type="match status" value="1"/>
</dbReference>
<evidence type="ECO:0000256" key="1">
    <source>
        <dbReference type="ARBA" id="ARBA00022614"/>
    </source>
</evidence>
<dbReference type="AlphaFoldDB" id="A0AA90SD78"/>
<dbReference type="Proteomes" id="UP001178148">
    <property type="component" value="Unassembled WGS sequence"/>
</dbReference>
<dbReference type="SMART" id="SM00369">
    <property type="entry name" value="LRR_TYP"/>
    <property type="match status" value="2"/>
</dbReference>
<evidence type="ECO:0000313" key="4">
    <source>
        <dbReference type="Proteomes" id="UP001178148"/>
    </source>
</evidence>
<dbReference type="PANTHER" id="PTHR48051">
    <property type="match status" value="1"/>
</dbReference>
<reference evidence="3 4" key="1">
    <citation type="journal article" date="2023" name="bioRxiv">
        <title>An intranuclear bacterial parasite of deep-sea mussels expresses apoptosis inhibitors acquired from its host.</title>
        <authorList>
            <person name="Gonzalez Porras M.A."/>
            <person name="Assie A."/>
            <person name="Tietjen M."/>
            <person name="Violette M."/>
            <person name="Kleiner M."/>
            <person name="Gruber-Vodicka H."/>
            <person name="Dubilier N."/>
            <person name="Leisch N."/>
        </authorList>
    </citation>
    <scope>NUCLEOTIDE SEQUENCE [LARGE SCALE GENOMIC DNA]</scope>
    <source>
        <strain evidence="3">IAP13</strain>
    </source>
</reference>
<dbReference type="EMBL" id="JASXSV010000008">
    <property type="protein sequence ID" value="MDP0588957.1"/>
    <property type="molecule type" value="Genomic_DNA"/>
</dbReference>
<dbReference type="InterPro" id="IPR050216">
    <property type="entry name" value="LRR_domain-containing"/>
</dbReference>
<dbReference type="PANTHER" id="PTHR48051:SF1">
    <property type="entry name" value="RAS SUPPRESSOR PROTEIN 1"/>
    <property type="match status" value="1"/>
</dbReference>
<dbReference type="Pfam" id="PF13855">
    <property type="entry name" value="LRR_8"/>
    <property type="match status" value="1"/>
</dbReference>
<proteinExistence type="predicted"/>
<gene>
    <name evidence="3" type="ORF">QS748_07100</name>
</gene>
<sequence length="285" mass="32792">MKSFHLVNESTKFVSGHEDYRCISDKKLIERFCSLCNIKTYNNIIPENIHGYAHELASAIKEKINDMSLQYDTENYLEDGGINEGNINSDLARWVDEATGEERGARISSAKIIINNYRAKNKSLILIGLKLTSMPECILRFKHLERLDISDNDLTSLPRGWENLTNLNYLDMSSNSFEKLPDALIKLRSSVYVCIAFNNIKSIDQEMRFLIKEKECSIEVLGELKESIESFKGRPYLTSRWLEILGKNVLKSFNLVNMGSDFKTMKEFFSSDDPIAAKYIEKIER</sequence>
<keyword evidence="2" id="KW-0677">Repeat</keyword>
<organism evidence="3 4">
    <name type="scientific">Candidatus Endonucleibacter bathymodioli</name>
    <dbReference type="NCBI Taxonomy" id="539814"/>
    <lineage>
        <taxon>Bacteria</taxon>
        <taxon>Pseudomonadati</taxon>
        <taxon>Pseudomonadota</taxon>
        <taxon>Gammaproteobacteria</taxon>
        <taxon>Oceanospirillales</taxon>
        <taxon>Endozoicomonadaceae</taxon>
        <taxon>Candidatus Endonucleibacter</taxon>
    </lineage>
</organism>
<dbReference type="PRINTS" id="PR00019">
    <property type="entry name" value="LEURICHRPT"/>
</dbReference>
<protein>
    <submittedName>
        <fullName evidence="3">Leucine-rich repeat domain-containing protein</fullName>
    </submittedName>
</protein>
<accession>A0AA90SD78</accession>
<keyword evidence="4" id="KW-1185">Reference proteome</keyword>
<dbReference type="GO" id="GO:0005737">
    <property type="term" value="C:cytoplasm"/>
    <property type="evidence" value="ECO:0007669"/>
    <property type="project" value="TreeGrafter"/>
</dbReference>
<comment type="caution">
    <text evidence="3">The sequence shown here is derived from an EMBL/GenBank/DDBJ whole genome shotgun (WGS) entry which is preliminary data.</text>
</comment>
<evidence type="ECO:0000256" key="2">
    <source>
        <dbReference type="ARBA" id="ARBA00022737"/>
    </source>
</evidence>
<dbReference type="SUPFAM" id="SSF52058">
    <property type="entry name" value="L domain-like"/>
    <property type="match status" value="1"/>
</dbReference>
<keyword evidence="1" id="KW-0433">Leucine-rich repeat</keyword>
<dbReference type="InterPro" id="IPR003591">
    <property type="entry name" value="Leu-rich_rpt_typical-subtyp"/>
</dbReference>
<evidence type="ECO:0000313" key="3">
    <source>
        <dbReference type="EMBL" id="MDP0588957.1"/>
    </source>
</evidence>
<dbReference type="InterPro" id="IPR032675">
    <property type="entry name" value="LRR_dom_sf"/>
</dbReference>
<dbReference type="InterPro" id="IPR001611">
    <property type="entry name" value="Leu-rich_rpt"/>
</dbReference>